<dbReference type="Proteomes" id="UP000318937">
    <property type="component" value="Unassembled WGS sequence"/>
</dbReference>
<dbReference type="GO" id="GO:0016787">
    <property type="term" value="F:hydrolase activity"/>
    <property type="evidence" value="ECO:0007669"/>
    <property type="project" value="UniProtKB-KW"/>
</dbReference>
<keyword evidence="1" id="KW-0378">Hydrolase</keyword>
<proteinExistence type="predicted"/>
<dbReference type="EMBL" id="VDGG01000033">
    <property type="protein sequence ID" value="TQR10975.1"/>
    <property type="molecule type" value="Genomic_DNA"/>
</dbReference>
<accession>A0A544T0M0</accession>
<evidence type="ECO:0000313" key="1">
    <source>
        <dbReference type="EMBL" id="TQR10975.1"/>
    </source>
</evidence>
<dbReference type="AlphaFoldDB" id="A0A544T0M0"/>
<evidence type="ECO:0000313" key="2">
    <source>
        <dbReference type="Proteomes" id="UP000318937"/>
    </source>
</evidence>
<dbReference type="RefSeq" id="WP_142608154.1">
    <property type="nucleotide sequence ID" value="NZ_VDGG01000033.1"/>
</dbReference>
<keyword evidence="2" id="KW-1185">Reference proteome</keyword>
<protein>
    <submittedName>
        <fullName evidence="1">Zn-dependent hydrolase</fullName>
    </submittedName>
</protein>
<dbReference type="OrthoDB" id="2736506at2"/>
<reference evidence="1 2" key="1">
    <citation type="submission" date="2019-05" db="EMBL/GenBank/DDBJ databases">
        <title>Psychrobacillus vulpis sp. nov., a new species isolated from feces of a red fox that inhabits in The Tablas de Daimiel Natural Park, Albacete, Spain.</title>
        <authorList>
            <person name="Rodriguez M."/>
            <person name="Reina J.C."/>
            <person name="Bejar V."/>
            <person name="Llamas I."/>
        </authorList>
    </citation>
    <scope>NUCLEOTIDE SEQUENCE [LARGE SCALE GENOMIC DNA]</scope>
    <source>
        <strain evidence="1 2">NHI-2</strain>
    </source>
</reference>
<comment type="caution">
    <text evidence="1">The sequence shown here is derived from an EMBL/GenBank/DDBJ whole genome shotgun (WGS) entry which is preliminary data.</text>
</comment>
<name>A0A544T0M0_9BACI</name>
<sequence length="58" mass="6607">MKQIQLNSPEFNRVLKNMQLENLYLSHSLQQKAIEIVNSGKKVTPTLIKEALANGEVR</sequence>
<organism evidence="1 2">
    <name type="scientific">Psychrobacillus soli</name>
    <dbReference type="NCBI Taxonomy" id="1543965"/>
    <lineage>
        <taxon>Bacteria</taxon>
        <taxon>Bacillati</taxon>
        <taxon>Bacillota</taxon>
        <taxon>Bacilli</taxon>
        <taxon>Bacillales</taxon>
        <taxon>Bacillaceae</taxon>
        <taxon>Psychrobacillus</taxon>
    </lineage>
</organism>
<gene>
    <name evidence="1" type="ORF">FG383_14750</name>
</gene>